<reference evidence="3" key="1">
    <citation type="journal article" date="2020" name="bioRxiv">
        <title>Comparative genomics of Chlamydomonas.</title>
        <authorList>
            <person name="Craig R.J."/>
            <person name="Hasan A.R."/>
            <person name="Ness R.W."/>
            <person name="Keightley P.D."/>
        </authorList>
    </citation>
    <scope>NUCLEOTIDE SEQUENCE</scope>
    <source>
        <strain evidence="3">CCAP 11/173</strain>
    </source>
</reference>
<evidence type="ECO:0000313" key="4">
    <source>
        <dbReference type="Proteomes" id="UP000613740"/>
    </source>
</evidence>
<dbReference type="Proteomes" id="UP000613740">
    <property type="component" value="Unassembled WGS sequence"/>
</dbReference>
<keyword evidence="1" id="KW-0175">Coiled coil</keyword>
<dbReference type="EMBL" id="JAEHOD010000021">
    <property type="protein sequence ID" value="KAG2447564.1"/>
    <property type="molecule type" value="Genomic_DNA"/>
</dbReference>
<dbReference type="OrthoDB" id="538894at2759"/>
<protein>
    <submittedName>
        <fullName evidence="3">Uncharacterized protein</fullName>
    </submittedName>
</protein>
<feature type="region of interest" description="Disordered" evidence="2">
    <location>
        <begin position="158"/>
        <end position="191"/>
    </location>
</feature>
<proteinExistence type="predicted"/>
<accession>A0A836B543</accession>
<organism evidence="3 4">
    <name type="scientific">Chlamydomonas schloesseri</name>
    <dbReference type="NCBI Taxonomy" id="2026947"/>
    <lineage>
        <taxon>Eukaryota</taxon>
        <taxon>Viridiplantae</taxon>
        <taxon>Chlorophyta</taxon>
        <taxon>core chlorophytes</taxon>
        <taxon>Chlorophyceae</taxon>
        <taxon>CS clade</taxon>
        <taxon>Chlamydomonadales</taxon>
        <taxon>Chlamydomonadaceae</taxon>
        <taxon>Chlamydomonas</taxon>
    </lineage>
</organism>
<name>A0A836B543_9CHLO</name>
<evidence type="ECO:0000313" key="3">
    <source>
        <dbReference type="EMBL" id="KAG2447564.1"/>
    </source>
</evidence>
<feature type="coiled-coil region" evidence="1">
    <location>
        <begin position="47"/>
        <end position="124"/>
    </location>
</feature>
<gene>
    <name evidence="3" type="ORF">HYH02_007488</name>
</gene>
<evidence type="ECO:0000256" key="2">
    <source>
        <dbReference type="SAM" id="MobiDB-lite"/>
    </source>
</evidence>
<dbReference type="AlphaFoldDB" id="A0A836B543"/>
<evidence type="ECO:0000256" key="1">
    <source>
        <dbReference type="SAM" id="Coils"/>
    </source>
</evidence>
<sequence length="191" mass="20818">MASKSQGGDKDEFDVTGLQKDPEKIKILMKRDPKFIERLITQLDKNMHKMMLQKKGKLDEIAEAEKEIETINSQIKSHITPNLARLEVSIKSKRELRDQVKQQCDAEFAKVKNLEAEARALIQKSRHTAGKLYRATATQRMEEARGFSATVPTTTLIRGAGGGATGSLGASGAAGRNTLSTTAVAKPAPGT</sequence>
<keyword evidence="4" id="KW-1185">Reference proteome</keyword>
<comment type="caution">
    <text evidence="3">The sequence shown here is derived from an EMBL/GenBank/DDBJ whole genome shotgun (WGS) entry which is preliminary data.</text>
</comment>
<feature type="compositionally biased region" description="Low complexity" evidence="2">
    <location>
        <begin position="167"/>
        <end position="176"/>
    </location>
</feature>